<dbReference type="GO" id="GO:0005634">
    <property type="term" value="C:nucleus"/>
    <property type="evidence" value="ECO:0007669"/>
    <property type="project" value="UniProtKB-SubCell"/>
</dbReference>
<dbReference type="GO" id="GO:0003677">
    <property type="term" value="F:DNA binding"/>
    <property type="evidence" value="ECO:0007669"/>
    <property type="project" value="UniProtKB-KW"/>
</dbReference>
<evidence type="ECO:0000256" key="3">
    <source>
        <dbReference type="ARBA" id="ARBA00023125"/>
    </source>
</evidence>
<dbReference type="GO" id="GO:0006351">
    <property type="term" value="P:DNA-templated transcription"/>
    <property type="evidence" value="ECO:0007669"/>
    <property type="project" value="InterPro"/>
</dbReference>
<dbReference type="EMBL" id="KQ964707">
    <property type="protein sequence ID" value="KXN66594.1"/>
    <property type="molecule type" value="Genomic_DNA"/>
</dbReference>
<proteinExistence type="predicted"/>
<accession>A0A137NVE6</accession>
<name>A0A137NVE6_CONC2</name>
<dbReference type="GO" id="GO:0008270">
    <property type="term" value="F:zinc ion binding"/>
    <property type="evidence" value="ECO:0007669"/>
    <property type="project" value="InterPro"/>
</dbReference>
<dbReference type="GO" id="GO:0003700">
    <property type="term" value="F:DNA-binding transcription factor activity"/>
    <property type="evidence" value="ECO:0007669"/>
    <property type="project" value="InterPro"/>
</dbReference>
<evidence type="ECO:0000256" key="1">
    <source>
        <dbReference type="ARBA" id="ARBA00004123"/>
    </source>
</evidence>
<dbReference type="Pfam" id="PF04082">
    <property type="entry name" value="Fungal_trans"/>
    <property type="match status" value="1"/>
</dbReference>
<dbReference type="Proteomes" id="UP000070444">
    <property type="component" value="Unassembled WGS sequence"/>
</dbReference>
<dbReference type="AlphaFoldDB" id="A0A137NVE6"/>
<evidence type="ECO:0000256" key="2">
    <source>
        <dbReference type="ARBA" id="ARBA00022723"/>
    </source>
</evidence>
<evidence type="ECO:0000256" key="4">
    <source>
        <dbReference type="ARBA" id="ARBA00023242"/>
    </source>
</evidence>
<organism evidence="6 7">
    <name type="scientific">Conidiobolus coronatus (strain ATCC 28846 / CBS 209.66 / NRRL 28638)</name>
    <name type="common">Delacroixia coronata</name>
    <dbReference type="NCBI Taxonomy" id="796925"/>
    <lineage>
        <taxon>Eukaryota</taxon>
        <taxon>Fungi</taxon>
        <taxon>Fungi incertae sedis</taxon>
        <taxon>Zoopagomycota</taxon>
        <taxon>Entomophthoromycotina</taxon>
        <taxon>Entomophthoromycetes</taxon>
        <taxon>Entomophthorales</taxon>
        <taxon>Ancylistaceae</taxon>
        <taxon>Conidiobolus</taxon>
    </lineage>
</organism>
<dbReference type="CDD" id="cd12148">
    <property type="entry name" value="fungal_TF_MHR"/>
    <property type="match status" value="2"/>
</dbReference>
<keyword evidence="7" id="KW-1185">Reference proteome</keyword>
<protein>
    <recommendedName>
        <fullName evidence="5">Xylanolytic transcriptional activator regulatory domain-containing protein</fullName>
    </recommendedName>
</protein>
<dbReference type="OrthoDB" id="3362851at2759"/>
<gene>
    <name evidence="6" type="ORF">CONCODRAFT_11518</name>
</gene>
<keyword evidence="3" id="KW-0238">DNA-binding</keyword>
<evidence type="ECO:0000313" key="7">
    <source>
        <dbReference type="Proteomes" id="UP000070444"/>
    </source>
</evidence>
<feature type="domain" description="Xylanolytic transcriptional activator regulatory" evidence="5">
    <location>
        <begin position="142"/>
        <end position="256"/>
    </location>
</feature>
<comment type="subcellular location">
    <subcellularLocation>
        <location evidence="1">Nucleus</location>
    </subcellularLocation>
</comment>
<reference evidence="6 7" key="1">
    <citation type="journal article" date="2015" name="Genome Biol. Evol.">
        <title>Phylogenomic analyses indicate that early fungi evolved digesting cell walls of algal ancestors of land plants.</title>
        <authorList>
            <person name="Chang Y."/>
            <person name="Wang S."/>
            <person name="Sekimoto S."/>
            <person name="Aerts A.L."/>
            <person name="Choi C."/>
            <person name="Clum A."/>
            <person name="LaButti K.M."/>
            <person name="Lindquist E.A."/>
            <person name="Yee Ngan C."/>
            <person name="Ohm R.A."/>
            <person name="Salamov A.A."/>
            <person name="Grigoriev I.V."/>
            <person name="Spatafora J.W."/>
            <person name="Berbee M.L."/>
        </authorList>
    </citation>
    <scope>NUCLEOTIDE SEQUENCE [LARGE SCALE GENOMIC DNA]</scope>
    <source>
        <strain evidence="6 7">NRRL 28638</strain>
    </source>
</reference>
<dbReference type="InterPro" id="IPR050987">
    <property type="entry name" value="AtrR-like"/>
</dbReference>
<keyword evidence="2" id="KW-0479">Metal-binding</keyword>
<evidence type="ECO:0000259" key="5">
    <source>
        <dbReference type="Pfam" id="PF04082"/>
    </source>
</evidence>
<dbReference type="PANTHER" id="PTHR46910:SF3">
    <property type="entry name" value="HALOTOLERANCE PROTEIN 9-RELATED"/>
    <property type="match status" value="1"/>
</dbReference>
<sequence>MASENFVVSYSLCKNCNKDLSKAGNAFCRECKPKTESNRTLNKKLSKVYISKFETKSSSYIKPPVEQKSNLEPKFSCLKFRLKKELALPAYKKSPGWLADLFWDHKIDEVPVALPPMQIMLPIPHSRPKYLLTQEYYLDELLESYFNHLHPIVPLFSIHSFDPRTASKYLLSAMYFGGFLFMRHRPIELMSYFSECAKGNIKELVRVISFRNMQAMTLYSFIVILTGDFALSRACQAHAIRMSYSLGLHLNFKKLSPIQQYDRLKIFSTICTIHIGLSGASHLALNYITEIGESNSEITKPEYQIPNQNCAFYFDTEDENIEYGICADTFTRFHDDVSISHWKLSQCRDHCIQDEFERGLIEINQRKEPNELTESSDLIFKSSVFGIQKETSLSPIKISQKQFTAFNWAQFKDFDIFSSFILKSGKVSVSYFTLNSFEIQKKPNIEYFIHSKIDKLPVTLPPIQIILPIPISRPLQLLTQKSYWNELIKSYFQHLHPILPFFSIHSFNPLTADKSLLSAVCYGGFQFMQYKPPELITYFDDYAIINITETAKKVSFQRAQATNLYSYIMLLKGNFTLSKFCQAYTIRMIYTLGIHLNVKNLTPIKKYDRLLLFSSIFTIHMSFSLICHTDFNHLTEIIDCNIEPLEPEYQIPNSNCIFHFDTQDENIVYGIIADTFYKSYYSQTQSLWLISKCSEHSILDQFDRIVYEVNIKYAKCLQTFNTLSRNFPKLKSKILSQKFKLILFHHMNNLEMFRILKSKIKELSPSQISCMIGECCSLFDSVVESQEFDQVSHIHPYSAAINFIRLYPISSSIQQAFIKQKLKEILDFLSNRVCTDKLSFLVIKNGYELIIKP</sequence>
<dbReference type="PANTHER" id="PTHR46910">
    <property type="entry name" value="TRANSCRIPTION FACTOR PDR1"/>
    <property type="match status" value="1"/>
</dbReference>
<dbReference type="InterPro" id="IPR007219">
    <property type="entry name" value="XnlR_reg_dom"/>
</dbReference>
<keyword evidence="4" id="KW-0539">Nucleus</keyword>
<evidence type="ECO:0000313" key="6">
    <source>
        <dbReference type="EMBL" id="KXN66594.1"/>
    </source>
</evidence>